<gene>
    <name evidence="1" type="ORF">PDJAM_G00004160</name>
</gene>
<dbReference type="Proteomes" id="UP000830395">
    <property type="component" value="Chromosome 1"/>
</dbReference>
<comment type="caution">
    <text evidence="1">The sequence shown here is derived from an EMBL/GenBank/DDBJ whole genome shotgun (WGS) entry which is preliminary data.</text>
</comment>
<name>A0ACC5XZ88_9TELE</name>
<accession>A0ACC5XZ88</accession>
<reference evidence="1" key="1">
    <citation type="submission" date="2020-02" db="EMBL/GenBank/DDBJ databases">
        <title>Genome sequencing of the panga catfish, Pangasius djambal.</title>
        <authorList>
            <person name="Wen M."/>
            <person name="Zahm M."/>
            <person name="Roques C."/>
            <person name="Cabau C."/>
            <person name="Klopp C."/>
            <person name="Donnadieu C."/>
            <person name="Jouanno E."/>
            <person name="Avarre J.-C."/>
            <person name="Campet M."/>
            <person name="Ha T."/>
            <person name="Dugue R."/>
            <person name="Lampietro C."/>
            <person name="Louis A."/>
            <person name="Herpin A."/>
            <person name="Echchiki A."/>
            <person name="Berthelot C."/>
            <person name="Parey E."/>
            <person name="Roest-Crollius H."/>
            <person name="Braasch I."/>
            <person name="Postlethwait J.H."/>
            <person name="Bobe J."/>
            <person name="Montfort J."/>
            <person name="Bouchez O."/>
            <person name="Begum T."/>
            <person name="Schartl M."/>
            <person name="Gustiano R."/>
            <person name="Guiguen Y."/>
        </authorList>
    </citation>
    <scope>NUCLEOTIDE SEQUENCE</scope>
    <source>
        <strain evidence="1">Pdj_M5554</strain>
    </source>
</reference>
<sequence>MLLEYFKYIFYKLFHFIPFFQFASLIYILKLRSTQLYIKRFYLDAHNYLFNIKSDPPWRTEDIMQKCLDRLESTNGPVVYKSGEIQEYDPSMDLVIPKERPCKIEIRNYTKKSITDGLGCYFGYGHVLTALHVIKNTGLGKCKILIAFTTGEIMLVYKAVFTKYCNIDTDRDLAFIKLLGNTSPLGDGLQIGKASETESVYFYSVAPDGNFLKREGKICHPNLNMKAQMCTDEFIVSVAGKPGDSGSPVYNTKGELIGIYRGIFTHPECEYGRCSGISPQFIPWSQTNYCSFTFCNTTSDLQKTDSCVVDIN</sequence>
<evidence type="ECO:0000313" key="1">
    <source>
        <dbReference type="EMBL" id="MCJ8728407.1"/>
    </source>
</evidence>
<dbReference type="EMBL" id="CM040975">
    <property type="protein sequence ID" value="MCJ8728407.1"/>
    <property type="molecule type" value="Genomic_DNA"/>
</dbReference>
<proteinExistence type="predicted"/>
<evidence type="ECO:0000313" key="2">
    <source>
        <dbReference type="Proteomes" id="UP000830395"/>
    </source>
</evidence>
<organism evidence="1 2">
    <name type="scientific">Pangasius djambal</name>
    <dbReference type="NCBI Taxonomy" id="1691987"/>
    <lineage>
        <taxon>Eukaryota</taxon>
        <taxon>Metazoa</taxon>
        <taxon>Chordata</taxon>
        <taxon>Craniata</taxon>
        <taxon>Vertebrata</taxon>
        <taxon>Euteleostomi</taxon>
        <taxon>Actinopterygii</taxon>
        <taxon>Neopterygii</taxon>
        <taxon>Teleostei</taxon>
        <taxon>Ostariophysi</taxon>
        <taxon>Siluriformes</taxon>
        <taxon>Pangasiidae</taxon>
        <taxon>Pangasius</taxon>
    </lineage>
</organism>
<keyword evidence="2" id="KW-1185">Reference proteome</keyword>
<protein>
    <submittedName>
        <fullName evidence="1">Uncharacterized protein</fullName>
    </submittedName>
</protein>